<evidence type="ECO:0000313" key="18">
    <source>
        <dbReference type="EMBL" id="MDL9980887.1"/>
    </source>
</evidence>
<dbReference type="Gene3D" id="1.10.486.10">
    <property type="entry name" value="PCRA, domain 4"/>
    <property type="match status" value="1"/>
</dbReference>
<evidence type="ECO:0000256" key="15">
    <source>
        <dbReference type="PROSITE-ProRule" id="PRU00560"/>
    </source>
</evidence>
<evidence type="ECO:0000256" key="5">
    <source>
        <dbReference type="ARBA" id="ARBA00022801"/>
    </source>
</evidence>
<dbReference type="InterPro" id="IPR013986">
    <property type="entry name" value="DExx_box_DNA_helicase_dom_sf"/>
</dbReference>
<keyword evidence="4" id="KW-0227">DNA damage</keyword>
<dbReference type="Proteomes" id="UP001235064">
    <property type="component" value="Unassembled WGS sequence"/>
</dbReference>
<keyword evidence="2" id="KW-0540">Nuclease</keyword>
<evidence type="ECO:0000256" key="8">
    <source>
        <dbReference type="ARBA" id="ARBA00022840"/>
    </source>
</evidence>
<evidence type="ECO:0000256" key="9">
    <source>
        <dbReference type="ARBA" id="ARBA00023125"/>
    </source>
</evidence>
<evidence type="ECO:0000256" key="2">
    <source>
        <dbReference type="ARBA" id="ARBA00022722"/>
    </source>
</evidence>
<evidence type="ECO:0000256" key="1">
    <source>
        <dbReference type="ARBA" id="ARBA00009922"/>
    </source>
</evidence>
<evidence type="ECO:0000256" key="10">
    <source>
        <dbReference type="ARBA" id="ARBA00023204"/>
    </source>
</evidence>
<name>A0ABT7N2G6_9MICO</name>
<gene>
    <name evidence="18" type="ORF">QSV35_16220</name>
</gene>
<comment type="catalytic activity">
    <reaction evidence="12">
        <text>Couples ATP hydrolysis with the unwinding of duplex DNA by translocating in the 3'-5' direction.</text>
        <dbReference type="EC" id="5.6.2.4"/>
    </reaction>
</comment>
<keyword evidence="11" id="KW-0413">Isomerase</keyword>
<dbReference type="InterPro" id="IPR011604">
    <property type="entry name" value="PDDEXK-like_dom_sf"/>
</dbReference>
<evidence type="ECO:0000256" key="12">
    <source>
        <dbReference type="ARBA" id="ARBA00034617"/>
    </source>
</evidence>
<organism evidence="18 19">
    <name type="scientific">Microbacterium candidum</name>
    <dbReference type="NCBI Taxonomy" id="3041922"/>
    <lineage>
        <taxon>Bacteria</taxon>
        <taxon>Bacillati</taxon>
        <taxon>Actinomycetota</taxon>
        <taxon>Actinomycetes</taxon>
        <taxon>Micrococcales</taxon>
        <taxon>Microbacteriaceae</taxon>
        <taxon>Microbacterium</taxon>
    </lineage>
</organism>
<comment type="catalytic activity">
    <reaction evidence="14">
        <text>ATP + H2O = ADP + phosphate + H(+)</text>
        <dbReference type="Rhea" id="RHEA:13065"/>
        <dbReference type="ChEBI" id="CHEBI:15377"/>
        <dbReference type="ChEBI" id="CHEBI:15378"/>
        <dbReference type="ChEBI" id="CHEBI:30616"/>
        <dbReference type="ChEBI" id="CHEBI:43474"/>
        <dbReference type="ChEBI" id="CHEBI:456216"/>
        <dbReference type="EC" id="5.6.2.4"/>
    </reaction>
</comment>
<protein>
    <recommendedName>
        <fullName evidence="13">DNA 3'-5' helicase</fullName>
        <ecNumber evidence="13">5.6.2.4</ecNumber>
    </recommendedName>
</protein>
<dbReference type="Pfam" id="PF00580">
    <property type="entry name" value="UvrD-helicase"/>
    <property type="match status" value="1"/>
</dbReference>
<reference evidence="18 19" key="1">
    <citation type="submission" date="2023-06" db="EMBL/GenBank/DDBJ databases">
        <title>Microbacterium sp. nov., isolated from a waste landfill.</title>
        <authorList>
            <person name="Wen W."/>
        </authorList>
    </citation>
    <scope>NUCLEOTIDE SEQUENCE [LARGE SCALE GENOMIC DNA]</scope>
    <source>
        <strain evidence="18 19">ASV49</strain>
    </source>
</reference>
<dbReference type="InterPro" id="IPR027417">
    <property type="entry name" value="P-loop_NTPase"/>
</dbReference>
<proteinExistence type="inferred from homology"/>
<dbReference type="InterPro" id="IPR000212">
    <property type="entry name" value="DNA_helicase_UvrD/REP"/>
</dbReference>
<keyword evidence="5 15" id="KW-0378">Hydrolase</keyword>
<keyword evidence="6 15" id="KW-0347">Helicase</keyword>
<evidence type="ECO:0000313" key="19">
    <source>
        <dbReference type="Proteomes" id="UP001235064"/>
    </source>
</evidence>
<feature type="domain" description="UvrD-like helicase ATP-binding" evidence="16">
    <location>
        <begin position="5"/>
        <end position="307"/>
    </location>
</feature>
<dbReference type="Gene3D" id="3.40.50.300">
    <property type="entry name" value="P-loop containing nucleotide triphosphate hydrolases"/>
    <property type="match status" value="2"/>
</dbReference>
<dbReference type="SUPFAM" id="SSF52540">
    <property type="entry name" value="P-loop containing nucleoside triphosphate hydrolases"/>
    <property type="match status" value="1"/>
</dbReference>
<comment type="caution">
    <text evidence="18">The sequence shown here is derived from an EMBL/GenBank/DDBJ whole genome shotgun (WGS) entry which is preliminary data.</text>
</comment>
<dbReference type="RefSeq" id="WP_286289841.1">
    <property type="nucleotide sequence ID" value="NZ_JASXSZ010000005.1"/>
</dbReference>
<dbReference type="Gene3D" id="1.10.10.160">
    <property type="match status" value="1"/>
</dbReference>
<keyword evidence="3 15" id="KW-0547">Nucleotide-binding</keyword>
<dbReference type="InterPro" id="IPR038726">
    <property type="entry name" value="PDDEXK_AddAB-type"/>
</dbReference>
<accession>A0ABT7N2G6</accession>
<keyword evidence="19" id="KW-1185">Reference proteome</keyword>
<dbReference type="GO" id="GO:0004386">
    <property type="term" value="F:helicase activity"/>
    <property type="evidence" value="ECO:0007669"/>
    <property type="project" value="UniProtKB-KW"/>
</dbReference>
<evidence type="ECO:0000256" key="14">
    <source>
        <dbReference type="ARBA" id="ARBA00048988"/>
    </source>
</evidence>
<dbReference type="Pfam" id="PF12705">
    <property type="entry name" value="PDDEXK_1"/>
    <property type="match status" value="1"/>
</dbReference>
<keyword evidence="7" id="KW-0269">Exonuclease</keyword>
<evidence type="ECO:0000256" key="7">
    <source>
        <dbReference type="ARBA" id="ARBA00022839"/>
    </source>
</evidence>
<dbReference type="InterPro" id="IPR014016">
    <property type="entry name" value="UvrD-like_ATP-bd"/>
</dbReference>
<sequence>MGTMELDAAQQAVADLDPRASGVVIGAPGTGKTTALAARAAAVLDAGLTTDELLVLTPTRQTATALRDRLALAAGHATAGPLARSLASFAFQLVRAAAVQRGDEPPLLLTAGDQDRILSELLAGDAEDAAAGHDRWPGDLGPHVRASRSFRTELRTLIAECAQLRIDPGELARLGAAHDRPAWVAAASFLSDYRDVMGQMRAAHREAADLVAEAATILREARPGLSAEAQLGGPALLKVVLVDDAQELTRGGIELIRALRGRGVAVLAFGDPDIGSGAFRGAGPELFAELCALLGPLHVLDEPHRSAASITRVARVVTGAIGAAGRVDHRRAPGPETDDLALRTIVAPSPFEEVDRVARTLREWHVLDEIPWAEMAVIAHDTRQVASLEVELAAREVPTRAAGVQRPLGREQVVRDLVEIVRLGLTPAAERDPDRLAAALLSPFGGLDAVGLRRLRARLRHAALREAQEPGAPPARPARELLRDALATPLELGLLGTREGGVAERLGVTLGRLGEEAAQGATIHDLLWTAWDRAREAVTGRRLSDAWRDEASGTGVLAAEADHALDALVALFDAAKRAVERAPDDGPWPFVHRILDGDVPEDILAAPDRGQTVTLMTPAAALGAEFEAVVIAGVQDGVWPNVRLRGGLLDTWRLSDDVAAWRAGRAAPDDVPVLDRRRAALHDELRLLVRAVTRARTRLVVTAVDDDDLGSSPLLSYFPPPDDDPDGPSVPQHPLTLRGLVAQHRRTLTSSLAAPVREHAAGQLAVLAAARVPGAAPAEWYGIRPPSSTEPLRDPARGPVHVSPSKLEGFAACELDWAVRALGGDTRSSSAGVGTILHAALEEVPSGVLADLEALVDGRWGELDFEAPWLGVKERAWATVLVGRLHVYLDRFAREGGKAIGAETRFRIGVDMDAAADVAPAVVEGESAEGRRVALLSGSVDRVEVYPPGGGEDVPADAGRPEAERVMIVDLKTGRSEARVTAEKVVDDPQLAAYQLALLEGRIAGAEPADNAGARLLVLSRTLKNTHYRLARQEPMTPDQRAEFLHRIVETARGMASDAFDAHLDTHCRVDRFAVCGIHTIKAVSAS</sequence>
<evidence type="ECO:0000256" key="13">
    <source>
        <dbReference type="ARBA" id="ARBA00034808"/>
    </source>
</evidence>
<keyword evidence="8 15" id="KW-0067">ATP-binding</keyword>
<dbReference type="PANTHER" id="PTHR11070:SF59">
    <property type="entry name" value="DNA 3'-5' HELICASE"/>
    <property type="match status" value="1"/>
</dbReference>
<evidence type="ECO:0000256" key="4">
    <source>
        <dbReference type="ARBA" id="ARBA00022763"/>
    </source>
</evidence>
<evidence type="ECO:0000259" key="17">
    <source>
        <dbReference type="PROSITE" id="PS51217"/>
    </source>
</evidence>
<dbReference type="EMBL" id="JASXSZ010000005">
    <property type="protein sequence ID" value="MDL9980887.1"/>
    <property type="molecule type" value="Genomic_DNA"/>
</dbReference>
<dbReference type="InterPro" id="IPR014017">
    <property type="entry name" value="DNA_helicase_UvrD-like_C"/>
</dbReference>
<feature type="domain" description="UvrD-like helicase C-terminal" evidence="17">
    <location>
        <begin position="311"/>
        <end position="623"/>
    </location>
</feature>
<dbReference type="PANTHER" id="PTHR11070">
    <property type="entry name" value="UVRD / RECB / PCRA DNA HELICASE FAMILY MEMBER"/>
    <property type="match status" value="1"/>
</dbReference>
<evidence type="ECO:0000256" key="6">
    <source>
        <dbReference type="ARBA" id="ARBA00022806"/>
    </source>
</evidence>
<dbReference type="GO" id="GO:0016787">
    <property type="term" value="F:hydrolase activity"/>
    <property type="evidence" value="ECO:0007669"/>
    <property type="project" value="UniProtKB-KW"/>
</dbReference>
<evidence type="ECO:0000259" key="16">
    <source>
        <dbReference type="PROSITE" id="PS51198"/>
    </source>
</evidence>
<dbReference type="PROSITE" id="PS51198">
    <property type="entry name" value="UVRD_HELICASE_ATP_BIND"/>
    <property type="match status" value="1"/>
</dbReference>
<evidence type="ECO:0000256" key="3">
    <source>
        <dbReference type="ARBA" id="ARBA00022741"/>
    </source>
</evidence>
<keyword evidence="9" id="KW-0238">DNA-binding</keyword>
<dbReference type="Gene3D" id="3.90.320.10">
    <property type="match status" value="1"/>
</dbReference>
<dbReference type="EC" id="5.6.2.4" evidence="13"/>
<feature type="binding site" evidence="15">
    <location>
        <begin position="26"/>
        <end position="33"/>
    </location>
    <ligand>
        <name>ATP</name>
        <dbReference type="ChEBI" id="CHEBI:30616"/>
    </ligand>
</feature>
<dbReference type="PROSITE" id="PS51217">
    <property type="entry name" value="UVRD_HELICASE_CTER"/>
    <property type="match status" value="1"/>
</dbReference>
<keyword evidence="10" id="KW-0234">DNA repair</keyword>
<comment type="similarity">
    <text evidence="1">Belongs to the helicase family. UvrD subfamily.</text>
</comment>
<evidence type="ECO:0000256" key="11">
    <source>
        <dbReference type="ARBA" id="ARBA00023235"/>
    </source>
</evidence>